<dbReference type="Proteomes" id="UP001445076">
    <property type="component" value="Unassembled WGS sequence"/>
</dbReference>
<dbReference type="InterPro" id="IPR000477">
    <property type="entry name" value="RT_dom"/>
</dbReference>
<evidence type="ECO:0000313" key="3">
    <source>
        <dbReference type="Proteomes" id="UP001445076"/>
    </source>
</evidence>
<dbReference type="AlphaFoldDB" id="A0AAW0XLP4"/>
<keyword evidence="3" id="KW-1185">Reference proteome</keyword>
<reference evidence="2 3" key="1">
    <citation type="journal article" date="2024" name="BMC Genomics">
        <title>Genome assembly of redclaw crayfish (Cherax quadricarinatus) provides insights into its immune adaptation and hypoxia tolerance.</title>
        <authorList>
            <person name="Liu Z."/>
            <person name="Zheng J."/>
            <person name="Li H."/>
            <person name="Fang K."/>
            <person name="Wang S."/>
            <person name="He J."/>
            <person name="Zhou D."/>
            <person name="Weng S."/>
            <person name="Chi M."/>
            <person name="Gu Z."/>
            <person name="He J."/>
            <person name="Li F."/>
            <person name="Wang M."/>
        </authorList>
    </citation>
    <scope>NUCLEOTIDE SEQUENCE [LARGE SCALE GENOMIC DNA]</scope>
    <source>
        <strain evidence="2">ZL_2023a</strain>
    </source>
</reference>
<gene>
    <name evidence="2" type="ORF">OTU49_003131</name>
</gene>
<dbReference type="EMBL" id="JARKIK010000034">
    <property type="protein sequence ID" value="KAK8740258.1"/>
    <property type="molecule type" value="Genomic_DNA"/>
</dbReference>
<proteinExistence type="predicted"/>
<feature type="non-terminal residue" evidence="2">
    <location>
        <position position="1"/>
    </location>
</feature>
<dbReference type="Pfam" id="PF00078">
    <property type="entry name" value="RVT_1"/>
    <property type="match status" value="1"/>
</dbReference>
<protein>
    <recommendedName>
        <fullName evidence="1">Reverse transcriptase domain-containing protein</fullName>
    </recommendedName>
</protein>
<name>A0AAW0XLP4_CHEQU</name>
<dbReference type="PROSITE" id="PS50878">
    <property type="entry name" value="RT_POL"/>
    <property type="match status" value="1"/>
</dbReference>
<evidence type="ECO:0000259" key="1">
    <source>
        <dbReference type="PROSITE" id="PS50878"/>
    </source>
</evidence>
<feature type="domain" description="Reverse transcriptase" evidence="1">
    <location>
        <begin position="1"/>
        <end position="137"/>
    </location>
</feature>
<evidence type="ECO:0000313" key="2">
    <source>
        <dbReference type="EMBL" id="KAK8740258.1"/>
    </source>
</evidence>
<dbReference type="PANTHER" id="PTHR33332">
    <property type="entry name" value="REVERSE TRANSCRIPTASE DOMAIN-CONTAINING PROTEIN"/>
    <property type="match status" value="1"/>
</dbReference>
<comment type="caution">
    <text evidence="2">The sequence shown here is derived from an EMBL/GenBank/DDBJ whole genome shotgun (WGS) entry which is preliminary data.</text>
</comment>
<organism evidence="2 3">
    <name type="scientific">Cherax quadricarinatus</name>
    <name type="common">Australian red claw crayfish</name>
    <dbReference type="NCBI Taxonomy" id="27406"/>
    <lineage>
        <taxon>Eukaryota</taxon>
        <taxon>Metazoa</taxon>
        <taxon>Ecdysozoa</taxon>
        <taxon>Arthropoda</taxon>
        <taxon>Crustacea</taxon>
        <taxon>Multicrustacea</taxon>
        <taxon>Malacostraca</taxon>
        <taxon>Eumalacostraca</taxon>
        <taxon>Eucarida</taxon>
        <taxon>Decapoda</taxon>
        <taxon>Pleocyemata</taxon>
        <taxon>Astacidea</taxon>
        <taxon>Parastacoidea</taxon>
        <taxon>Parastacidae</taxon>
        <taxon>Cherax</taxon>
    </lineage>
</organism>
<sequence length="137" mass="15304">QNLHNPGQHGFRAGRSCLSQLLDHYMAVDALEENQNADVIYTDFAKAFDKCDHVVIAHKIRAKGITGKVGRWIFNFLTNRTQRVVVNRAKSEAAIVKSSVPQGTVLAPILFLILISDIDRDIHHNTVYPLRMILGSA</sequence>
<accession>A0AAW0XLP4</accession>